<dbReference type="InterPro" id="IPR003961">
    <property type="entry name" value="FN3_dom"/>
</dbReference>
<evidence type="ECO:0000259" key="4">
    <source>
        <dbReference type="PROSITE" id="PS50853"/>
    </source>
</evidence>
<dbReference type="SUPFAM" id="SSF49265">
    <property type="entry name" value="Fibronectin type III"/>
    <property type="match status" value="1"/>
</dbReference>
<evidence type="ECO:0000256" key="2">
    <source>
        <dbReference type="SAM" id="Coils"/>
    </source>
</evidence>
<feature type="region of interest" description="Disordered" evidence="3">
    <location>
        <begin position="170"/>
        <end position="210"/>
    </location>
</feature>
<accession>A0ABP0F3P3</accession>
<feature type="domain" description="KIND" evidence="5">
    <location>
        <begin position="324"/>
        <end position="490"/>
    </location>
</feature>
<dbReference type="Pfam" id="PF00612">
    <property type="entry name" value="IQ"/>
    <property type="match status" value="1"/>
</dbReference>
<evidence type="ECO:0000313" key="7">
    <source>
        <dbReference type="Proteomes" id="UP001642483"/>
    </source>
</evidence>
<feature type="compositionally biased region" description="Low complexity" evidence="3">
    <location>
        <begin position="785"/>
        <end position="803"/>
    </location>
</feature>
<dbReference type="CDD" id="cd23767">
    <property type="entry name" value="IQCD"/>
    <property type="match status" value="1"/>
</dbReference>
<dbReference type="SMART" id="SM00750">
    <property type="entry name" value="KIND"/>
    <property type="match status" value="1"/>
</dbReference>
<dbReference type="InterPro" id="IPR029899">
    <property type="entry name" value="KNDC1"/>
</dbReference>
<dbReference type="InterPro" id="IPR011019">
    <property type="entry name" value="KIND_dom"/>
</dbReference>
<organism evidence="6 7">
    <name type="scientific">Clavelina lepadiformis</name>
    <name type="common">Light-bulb sea squirt</name>
    <name type="synonym">Ascidia lepadiformis</name>
    <dbReference type="NCBI Taxonomy" id="159417"/>
    <lineage>
        <taxon>Eukaryota</taxon>
        <taxon>Metazoa</taxon>
        <taxon>Chordata</taxon>
        <taxon>Tunicata</taxon>
        <taxon>Ascidiacea</taxon>
        <taxon>Aplousobranchia</taxon>
        <taxon>Clavelinidae</taxon>
        <taxon>Clavelina</taxon>
    </lineage>
</organism>
<protein>
    <recommendedName>
        <fullName evidence="8">Fibronectin type-III domain-containing protein</fullName>
    </recommendedName>
</protein>
<dbReference type="EMBL" id="CAWYQH010000001">
    <property type="protein sequence ID" value="CAK8672877.1"/>
    <property type="molecule type" value="Genomic_DNA"/>
</dbReference>
<dbReference type="PROSITE" id="PS51377">
    <property type="entry name" value="KIND"/>
    <property type="match status" value="1"/>
</dbReference>
<feature type="coiled-coil region" evidence="2">
    <location>
        <begin position="229"/>
        <end position="256"/>
    </location>
</feature>
<comment type="caution">
    <text evidence="6">The sequence shown here is derived from an EMBL/GenBank/DDBJ whole genome shotgun (WGS) entry which is preliminary data.</text>
</comment>
<name>A0ABP0F3P3_CLALP</name>
<dbReference type="Pfam" id="PF16474">
    <property type="entry name" value="KIND"/>
    <property type="match status" value="1"/>
</dbReference>
<feature type="compositionally biased region" description="Polar residues" evidence="3">
    <location>
        <begin position="173"/>
        <end position="184"/>
    </location>
</feature>
<keyword evidence="2" id="KW-0175">Coiled coil</keyword>
<dbReference type="InterPro" id="IPR036116">
    <property type="entry name" value="FN3_sf"/>
</dbReference>
<dbReference type="PROSITE" id="PS50853">
    <property type="entry name" value="FN3"/>
    <property type="match status" value="1"/>
</dbReference>
<proteinExistence type="predicted"/>
<evidence type="ECO:0000256" key="1">
    <source>
        <dbReference type="ARBA" id="ARBA00022737"/>
    </source>
</evidence>
<feature type="compositionally biased region" description="Basic and acidic residues" evidence="3">
    <location>
        <begin position="769"/>
        <end position="781"/>
    </location>
</feature>
<gene>
    <name evidence="6" type="ORF">CVLEPA_LOCUS2553</name>
</gene>
<dbReference type="Pfam" id="PF00041">
    <property type="entry name" value="fn3"/>
    <property type="match status" value="1"/>
</dbReference>
<feature type="domain" description="Fibronectin type-III" evidence="4">
    <location>
        <begin position="620"/>
        <end position="724"/>
    </location>
</feature>
<dbReference type="SMART" id="SM00060">
    <property type="entry name" value="FN3"/>
    <property type="match status" value="1"/>
</dbReference>
<dbReference type="InterPro" id="IPR013783">
    <property type="entry name" value="Ig-like_fold"/>
</dbReference>
<dbReference type="PANTHER" id="PTHR21560">
    <property type="entry name" value="VERY KIND PROTEIN"/>
    <property type="match status" value="1"/>
</dbReference>
<evidence type="ECO:0000256" key="3">
    <source>
        <dbReference type="SAM" id="MobiDB-lite"/>
    </source>
</evidence>
<keyword evidence="7" id="KW-1185">Reference proteome</keyword>
<feature type="region of interest" description="Disordered" evidence="3">
    <location>
        <begin position="757"/>
        <end position="805"/>
    </location>
</feature>
<evidence type="ECO:0000313" key="6">
    <source>
        <dbReference type="EMBL" id="CAK8672877.1"/>
    </source>
</evidence>
<dbReference type="CDD" id="cd00063">
    <property type="entry name" value="FN3"/>
    <property type="match status" value="1"/>
</dbReference>
<keyword evidence="1" id="KW-0677">Repeat</keyword>
<evidence type="ECO:0008006" key="8">
    <source>
        <dbReference type="Google" id="ProtNLM"/>
    </source>
</evidence>
<evidence type="ECO:0000259" key="5">
    <source>
        <dbReference type="PROSITE" id="PS51377"/>
    </source>
</evidence>
<dbReference type="PANTHER" id="PTHR21560:SF0">
    <property type="entry name" value="KINASE NON-CATALYTIC C-LOBE DOMAIN-CONTAINING PROTEIN 1"/>
    <property type="match status" value="1"/>
</dbReference>
<dbReference type="PROSITE" id="PS50096">
    <property type="entry name" value="IQ"/>
    <property type="match status" value="1"/>
</dbReference>
<dbReference type="Gene3D" id="1.10.510.10">
    <property type="entry name" value="Transferase(Phosphotransferase) domain 1"/>
    <property type="match status" value="1"/>
</dbReference>
<dbReference type="Proteomes" id="UP001642483">
    <property type="component" value="Unassembled WGS sequence"/>
</dbReference>
<reference evidence="6 7" key="1">
    <citation type="submission" date="2024-02" db="EMBL/GenBank/DDBJ databases">
        <authorList>
            <person name="Daric V."/>
            <person name="Darras S."/>
        </authorList>
    </citation>
    <scope>NUCLEOTIDE SEQUENCE [LARGE SCALE GENOMIC DNA]</scope>
</reference>
<dbReference type="Gene3D" id="2.60.40.10">
    <property type="entry name" value="Immunoglobulins"/>
    <property type="match status" value="1"/>
</dbReference>
<sequence length="819" mass="91457">MNEENRNRIHAWLGQQPISLPMHVSLEPAGDLKSPSFASEDALKNRPTVQTNAPAFFSEPDKASVQSSRKKTSVTHVASPLKESKIAAATKIQASWRGFLARSQNPRAIEIRQELRARRTEQYISLICNELQDIKSKQDSDKRMRDLQTEAIRFMWTQIRQLQKRFRDFEQSPRLQKNKQTSQNESKDSRLKPCNDVVGKKLGNSENLNQDELSHVKDSIDNDASVKDNLDAEKENEVMKETVQQLQLQVIQLQNALLSFSDKFLDVESEGKCEDGAATEENCHQAEDDGLLESVVVKEISPTTDVTAVDSTKEEKIPSNAPRRSLKEILLALDSSLVEKELWSICEQAALSLKSIKTIPLRCVSLDTTFLRKDGTVTFSPTDLPIEAVYLAPEQSQCEGAKTTTAKARVFGLSVTLWSAADHKVKEGLAPCLSNEFETLLVKMSDENATERADLDAVIKMCQSHHTDAQSNSLEMCASLYAEACDLKRCRGKRIGDSHLKELVSRDIEKQRNYFRSNVVDQLNNFTFQLKPASDRVLLPKPSAEITPHEALMHEIRKGNELKDVPEPVVFTVKDLYEKNPELLQRLNVLPGQQRRNVRTLQSALRRRKRSEPRPPFPSPPVGLRTELRGSDGKPGTKSCSVILRWQPVQPSQTHGSSAGANKIVGYRIYVNGQPKGIVTGGKCRALLDGLRFSAQYRIQVCAVSGVGESDPSNIVIVHASHPAPVEAHPREENDKGSNDIVERVLRRYGIEKSVSRAVSSDDQCPLGEPDREEGSKKFPERLQTSHTDVTSDVSSSTGDSITPRSKALLDQLKDELLL</sequence>
<dbReference type="InterPro" id="IPR000048">
    <property type="entry name" value="IQ_motif_EF-hand-BS"/>
</dbReference>
<feature type="region of interest" description="Disordered" evidence="3">
    <location>
        <begin position="603"/>
        <end position="636"/>
    </location>
</feature>